<comment type="caution">
    <text evidence="2">The sequence shown here is derived from an EMBL/GenBank/DDBJ whole genome shotgun (WGS) entry which is preliminary data.</text>
</comment>
<sequence>MLANKIEAILMETPKNLKASSDAQPHSSSIPLLPENDKILGSSSSARQRRTSMELILASDEGHLEQKMEETHSYFDIQIVQ</sequence>
<name>A0AAD9QEW7_ACRCE</name>
<feature type="region of interest" description="Disordered" evidence="1">
    <location>
        <begin position="17"/>
        <end position="51"/>
    </location>
</feature>
<evidence type="ECO:0000256" key="1">
    <source>
        <dbReference type="SAM" id="MobiDB-lite"/>
    </source>
</evidence>
<feature type="compositionally biased region" description="Polar residues" evidence="1">
    <location>
        <begin position="18"/>
        <end position="30"/>
    </location>
</feature>
<reference evidence="2" key="2">
    <citation type="journal article" date="2023" name="Science">
        <title>Genomic signatures of disease resistance in endangered staghorn corals.</title>
        <authorList>
            <person name="Vollmer S.V."/>
            <person name="Selwyn J.D."/>
            <person name="Despard B.A."/>
            <person name="Roesel C.L."/>
        </authorList>
    </citation>
    <scope>NUCLEOTIDE SEQUENCE</scope>
    <source>
        <strain evidence="2">K2</strain>
    </source>
</reference>
<organism evidence="2 3">
    <name type="scientific">Acropora cervicornis</name>
    <name type="common">Staghorn coral</name>
    <dbReference type="NCBI Taxonomy" id="6130"/>
    <lineage>
        <taxon>Eukaryota</taxon>
        <taxon>Metazoa</taxon>
        <taxon>Cnidaria</taxon>
        <taxon>Anthozoa</taxon>
        <taxon>Hexacorallia</taxon>
        <taxon>Scleractinia</taxon>
        <taxon>Astrocoeniina</taxon>
        <taxon>Acroporidae</taxon>
        <taxon>Acropora</taxon>
    </lineage>
</organism>
<accession>A0AAD9QEW7</accession>
<gene>
    <name evidence="2" type="ORF">P5673_017040</name>
</gene>
<dbReference type="AlphaFoldDB" id="A0AAD9QEW7"/>
<evidence type="ECO:0000313" key="2">
    <source>
        <dbReference type="EMBL" id="KAK2560082.1"/>
    </source>
</evidence>
<dbReference type="Proteomes" id="UP001249851">
    <property type="component" value="Unassembled WGS sequence"/>
</dbReference>
<proteinExistence type="predicted"/>
<feature type="non-terminal residue" evidence="2">
    <location>
        <position position="1"/>
    </location>
</feature>
<keyword evidence="3" id="KW-1185">Reference proteome</keyword>
<protein>
    <submittedName>
        <fullName evidence="2">Uncharacterized protein</fullName>
    </submittedName>
</protein>
<evidence type="ECO:0000313" key="3">
    <source>
        <dbReference type="Proteomes" id="UP001249851"/>
    </source>
</evidence>
<reference evidence="2" key="1">
    <citation type="journal article" date="2023" name="G3 (Bethesda)">
        <title>Whole genome assembly and annotation of the endangered Caribbean coral Acropora cervicornis.</title>
        <authorList>
            <person name="Selwyn J.D."/>
            <person name="Vollmer S.V."/>
        </authorList>
    </citation>
    <scope>NUCLEOTIDE SEQUENCE</scope>
    <source>
        <strain evidence="2">K2</strain>
    </source>
</reference>
<dbReference type="EMBL" id="JARQWQ010000037">
    <property type="protein sequence ID" value="KAK2560082.1"/>
    <property type="molecule type" value="Genomic_DNA"/>
</dbReference>